<comment type="similarity">
    <text evidence="2">Belongs to the IPP transferase family.</text>
</comment>
<dbReference type="InterPro" id="IPR039657">
    <property type="entry name" value="Dimethylallyltransferase"/>
</dbReference>
<dbReference type="STRING" id="461836.A0A0L0DTM0"/>
<accession>A0A0L0DTM0</accession>
<keyword evidence="8" id="KW-0460">Magnesium</keyword>
<dbReference type="InterPro" id="IPR018022">
    <property type="entry name" value="IPT"/>
</dbReference>
<dbReference type="GO" id="GO:0052381">
    <property type="term" value="F:tRNA dimethylallyltransferase activity"/>
    <property type="evidence" value="ECO:0007669"/>
    <property type="project" value="UniProtKB-EC"/>
</dbReference>
<dbReference type="OrthoDB" id="775260at2759"/>
<sequence length="415" mass="44104">MRRIIVLTGATGSCKTAVATALARRLPQLSSPLPVELPRLVSLDAVQVFRGPHIGAASPSPEQLEEAPTALVACRGLDEGVSAGHLAAEATEACRRLLDAGLVPVVVGGSGLYMDWFIDGPQGSPLADPAVRARIEAEVAARPQWEHWLGKVAAASPLRAERLVRGDWVKMRRALEIVASGAAAIPEPPRTPLAERLDASVCVFNLHWPRLDHLRLVDARCEDMVAAGLLPEVLDLVVGNRVGSEWALDVPYAGPPLEPGHHVAAAIGYAQSLPFLANLVADANAGVAPKILAKALGSFVKDFQAKSRQLTRKQNRWFARDDFLWLPLAEQSPDAVAETIARLALSDLADSGGPAKMAAALEAQAADIAAGAAPWKNSPDDLAALRTYQVRPTTRDFPRRRSRSLSLAAHVAGAP</sequence>
<comment type="cofactor">
    <cofactor evidence="1">
        <name>Mg(2+)</name>
        <dbReference type="ChEBI" id="CHEBI:18420"/>
    </cofactor>
</comment>
<protein>
    <recommendedName>
        <fullName evidence="3">tRNA dimethylallyltransferase</fullName>
        <ecNumber evidence="3">2.5.1.75</ecNumber>
    </recommendedName>
</protein>
<reference evidence="10 11" key="1">
    <citation type="submission" date="2010-05" db="EMBL/GenBank/DDBJ databases">
        <title>The Genome Sequence of Thecamonas trahens ATCC 50062.</title>
        <authorList>
            <consortium name="The Broad Institute Genome Sequencing Platform"/>
            <person name="Russ C."/>
            <person name="Cuomo C."/>
            <person name="Shea T."/>
            <person name="Young S.K."/>
            <person name="Zeng Q."/>
            <person name="Koehrsen M."/>
            <person name="Haas B."/>
            <person name="Borodovsky M."/>
            <person name="Guigo R."/>
            <person name="Alvarado L."/>
            <person name="Berlin A."/>
            <person name="Bochicchio J."/>
            <person name="Borenstein D."/>
            <person name="Chapman S."/>
            <person name="Chen Z."/>
            <person name="Freedman E."/>
            <person name="Gellesch M."/>
            <person name="Goldberg J."/>
            <person name="Griggs A."/>
            <person name="Gujja S."/>
            <person name="Heilman E."/>
            <person name="Heiman D."/>
            <person name="Hepburn T."/>
            <person name="Howarth C."/>
            <person name="Jen D."/>
            <person name="Larson L."/>
            <person name="Mehta T."/>
            <person name="Park D."/>
            <person name="Pearson M."/>
            <person name="Roberts A."/>
            <person name="Saif S."/>
            <person name="Shenoy N."/>
            <person name="Sisk P."/>
            <person name="Stolte C."/>
            <person name="Sykes S."/>
            <person name="Thomson T."/>
            <person name="Walk T."/>
            <person name="White J."/>
            <person name="Yandava C."/>
            <person name="Burger G."/>
            <person name="Gray M.W."/>
            <person name="Holland P.W.H."/>
            <person name="King N."/>
            <person name="Lang F.B.F."/>
            <person name="Roger A.J."/>
            <person name="Ruiz-Trillo I."/>
            <person name="Lander E."/>
            <person name="Nusbaum C."/>
        </authorList>
    </citation>
    <scope>NUCLEOTIDE SEQUENCE [LARGE SCALE GENOMIC DNA]</scope>
    <source>
        <strain evidence="10 11">ATCC 50062</strain>
    </source>
</reference>
<evidence type="ECO:0000313" key="11">
    <source>
        <dbReference type="Proteomes" id="UP000054408"/>
    </source>
</evidence>
<evidence type="ECO:0000256" key="8">
    <source>
        <dbReference type="ARBA" id="ARBA00022842"/>
    </source>
</evidence>
<dbReference type="eggNOG" id="KOG1384">
    <property type="taxonomic scope" value="Eukaryota"/>
</dbReference>
<dbReference type="AlphaFoldDB" id="A0A0L0DTM0"/>
<dbReference type="EMBL" id="GL349501">
    <property type="protein sequence ID" value="KNC55406.1"/>
    <property type="molecule type" value="Genomic_DNA"/>
</dbReference>
<evidence type="ECO:0000256" key="5">
    <source>
        <dbReference type="ARBA" id="ARBA00022694"/>
    </source>
</evidence>
<dbReference type="InterPro" id="IPR027417">
    <property type="entry name" value="P-loop_NTPase"/>
</dbReference>
<dbReference type="Gene3D" id="3.40.50.300">
    <property type="entry name" value="P-loop containing nucleotide triphosphate hydrolases"/>
    <property type="match status" value="1"/>
</dbReference>
<evidence type="ECO:0000256" key="1">
    <source>
        <dbReference type="ARBA" id="ARBA00001946"/>
    </source>
</evidence>
<name>A0A0L0DTM0_THETB</name>
<gene>
    <name evidence="10" type="ORF">AMSG_11067</name>
</gene>
<evidence type="ECO:0000256" key="7">
    <source>
        <dbReference type="ARBA" id="ARBA00022840"/>
    </source>
</evidence>
<dbReference type="Proteomes" id="UP000054408">
    <property type="component" value="Unassembled WGS sequence"/>
</dbReference>
<dbReference type="RefSeq" id="XP_013752945.1">
    <property type="nucleotide sequence ID" value="XM_013897491.1"/>
</dbReference>
<dbReference type="EC" id="2.5.1.75" evidence="3"/>
<dbReference type="GeneID" id="25569133"/>
<evidence type="ECO:0000256" key="2">
    <source>
        <dbReference type="ARBA" id="ARBA00005842"/>
    </source>
</evidence>
<keyword evidence="6" id="KW-0547">Nucleotide-binding</keyword>
<evidence type="ECO:0000256" key="9">
    <source>
        <dbReference type="ARBA" id="ARBA00049563"/>
    </source>
</evidence>
<dbReference type="PANTHER" id="PTHR11088:SF60">
    <property type="entry name" value="TRNA DIMETHYLALLYLTRANSFERASE"/>
    <property type="match status" value="1"/>
</dbReference>
<dbReference type="GO" id="GO:0006400">
    <property type="term" value="P:tRNA modification"/>
    <property type="evidence" value="ECO:0007669"/>
    <property type="project" value="TreeGrafter"/>
</dbReference>
<evidence type="ECO:0000313" key="10">
    <source>
        <dbReference type="EMBL" id="KNC55406.1"/>
    </source>
</evidence>
<evidence type="ECO:0000256" key="4">
    <source>
        <dbReference type="ARBA" id="ARBA00022679"/>
    </source>
</evidence>
<keyword evidence="11" id="KW-1185">Reference proteome</keyword>
<dbReference type="PANTHER" id="PTHR11088">
    <property type="entry name" value="TRNA DIMETHYLALLYLTRANSFERASE"/>
    <property type="match status" value="1"/>
</dbReference>
<evidence type="ECO:0000256" key="3">
    <source>
        <dbReference type="ARBA" id="ARBA00012665"/>
    </source>
</evidence>
<comment type="catalytic activity">
    <reaction evidence="9">
        <text>adenosine(37) in tRNA + dimethylallyl diphosphate = N(6)-dimethylallyladenosine(37) in tRNA + diphosphate</text>
        <dbReference type="Rhea" id="RHEA:26482"/>
        <dbReference type="Rhea" id="RHEA-COMP:10162"/>
        <dbReference type="Rhea" id="RHEA-COMP:10375"/>
        <dbReference type="ChEBI" id="CHEBI:33019"/>
        <dbReference type="ChEBI" id="CHEBI:57623"/>
        <dbReference type="ChEBI" id="CHEBI:74411"/>
        <dbReference type="ChEBI" id="CHEBI:74415"/>
        <dbReference type="EC" id="2.5.1.75"/>
    </reaction>
</comment>
<evidence type="ECO:0000256" key="6">
    <source>
        <dbReference type="ARBA" id="ARBA00022741"/>
    </source>
</evidence>
<organism evidence="10 11">
    <name type="scientific">Thecamonas trahens ATCC 50062</name>
    <dbReference type="NCBI Taxonomy" id="461836"/>
    <lineage>
        <taxon>Eukaryota</taxon>
        <taxon>Apusozoa</taxon>
        <taxon>Apusomonadida</taxon>
        <taxon>Apusomonadidae</taxon>
        <taxon>Thecamonas</taxon>
    </lineage>
</organism>
<keyword evidence="7" id="KW-0067">ATP-binding</keyword>
<proteinExistence type="inferred from homology"/>
<keyword evidence="5" id="KW-0819">tRNA processing</keyword>
<dbReference type="GO" id="GO:0005524">
    <property type="term" value="F:ATP binding"/>
    <property type="evidence" value="ECO:0007669"/>
    <property type="project" value="UniProtKB-KW"/>
</dbReference>
<keyword evidence="4 10" id="KW-0808">Transferase</keyword>
<dbReference type="Pfam" id="PF01715">
    <property type="entry name" value="IPPT"/>
    <property type="match status" value="1"/>
</dbReference>
<dbReference type="Gene3D" id="1.10.20.140">
    <property type="match status" value="1"/>
</dbReference>
<dbReference type="HAMAP" id="MF_00185">
    <property type="entry name" value="IPP_trans"/>
    <property type="match status" value="1"/>
</dbReference>